<keyword evidence="10" id="KW-1185">Reference proteome</keyword>
<feature type="transmembrane region" description="Helical" evidence="7">
    <location>
        <begin position="7"/>
        <end position="26"/>
    </location>
</feature>
<feature type="domain" description="VTT" evidence="8">
    <location>
        <begin position="37"/>
        <end position="168"/>
    </location>
</feature>
<comment type="caution">
    <text evidence="9">The sequence shown here is derived from an EMBL/GenBank/DDBJ whole genome shotgun (WGS) entry which is preliminary data.</text>
</comment>
<feature type="transmembrane region" description="Helical" evidence="7">
    <location>
        <begin position="182"/>
        <end position="200"/>
    </location>
</feature>
<dbReference type="InterPro" id="IPR032816">
    <property type="entry name" value="VTT_dom"/>
</dbReference>
<evidence type="ECO:0000313" key="10">
    <source>
        <dbReference type="Proteomes" id="UP000602395"/>
    </source>
</evidence>
<dbReference type="InterPro" id="IPR032818">
    <property type="entry name" value="DedA-like"/>
</dbReference>
<keyword evidence="5 7" id="KW-1133">Transmembrane helix</keyword>
<dbReference type="EMBL" id="JACWMS010000002">
    <property type="protein sequence ID" value="MBD1319880.1"/>
    <property type="molecule type" value="Genomic_DNA"/>
</dbReference>
<dbReference type="Pfam" id="PF09335">
    <property type="entry name" value="VTT_dom"/>
    <property type="match status" value="1"/>
</dbReference>
<feature type="transmembrane region" description="Helical" evidence="7">
    <location>
        <begin position="32"/>
        <end position="51"/>
    </location>
</feature>
<feature type="transmembrane region" description="Helical" evidence="7">
    <location>
        <begin position="63"/>
        <end position="85"/>
    </location>
</feature>
<organism evidence="9 10">
    <name type="scientific">Gordonia hankookensis</name>
    <dbReference type="NCBI Taxonomy" id="589403"/>
    <lineage>
        <taxon>Bacteria</taxon>
        <taxon>Bacillati</taxon>
        <taxon>Actinomycetota</taxon>
        <taxon>Actinomycetes</taxon>
        <taxon>Mycobacteriales</taxon>
        <taxon>Gordoniaceae</taxon>
        <taxon>Gordonia</taxon>
    </lineage>
</organism>
<evidence type="ECO:0000256" key="2">
    <source>
        <dbReference type="ARBA" id="ARBA00010792"/>
    </source>
</evidence>
<dbReference type="PANTHER" id="PTHR30353">
    <property type="entry name" value="INNER MEMBRANE PROTEIN DEDA-RELATED"/>
    <property type="match status" value="1"/>
</dbReference>
<sequence>MPGILDPVSLLGYFGTWALAGLLLVIAVESGVLFPLLPGDSLLFVAGMVIASGGKEGVPAFASLWQVLVLAPPAAILGAELGYLIGRTVGTRWFGPDRRVLKQRYVDEAHEFFDRRGASTVLVARFVPIVRTITPIVAGAAGMKHRTFLIYNVIGAVTWTCGVTLLGYWLGQFTVIQKLIEPIFVLIVLASVAPMAWQAVSRRRHRRETESRPGPTADIS</sequence>
<gene>
    <name evidence="9" type="ORF">IDF66_09800</name>
</gene>
<evidence type="ECO:0000256" key="6">
    <source>
        <dbReference type="ARBA" id="ARBA00023136"/>
    </source>
</evidence>
<accession>A0ABR7WAP5</accession>
<evidence type="ECO:0000256" key="1">
    <source>
        <dbReference type="ARBA" id="ARBA00004651"/>
    </source>
</evidence>
<dbReference type="PANTHER" id="PTHR30353:SF0">
    <property type="entry name" value="TRANSMEMBRANE PROTEIN"/>
    <property type="match status" value="1"/>
</dbReference>
<proteinExistence type="inferred from homology"/>
<protein>
    <submittedName>
        <fullName evidence="9">VTT domain-containing protein</fullName>
    </submittedName>
</protein>
<comment type="similarity">
    <text evidence="2 7">Belongs to the DedA family.</text>
</comment>
<keyword evidence="4 7" id="KW-0812">Transmembrane</keyword>
<dbReference type="Proteomes" id="UP000602395">
    <property type="component" value="Unassembled WGS sequence"/>
</dbReference>
<evidence type="ECO:0000256" key="5">
    <source>
        <dbReference type="ARBA" id="ARBA00022989"/>
    </source>
</evidence>
<evidence type="ECO:0000256" key="4">
    <source>
        <dbReference type="ARBA" id="ARBA00022692"/>
    </source>
</evidence>
<feature type="transmembrane region" description="Helical" evidence="7">
    <location>
        <begin position="148"/>
        <end position="170"/>
    </location>
</feature>
<comment type="subcellular location">
    <subcellularLocation>
        <location evidence="1 7">Cell membrane</location>
        <topology evidence="1 7">Multi-pass membrane protein</topology>
    </subcellularLocation>
</comment>
<keyword evidence="6 7" id="KW-0472">Membrane</keyword>
<evidence type="ECO:0000259" key="8">
    <source>
        <dbReference type="Pfam" id="PF09335"/>
    </source>
</evidence>
<evidence type="ECO:0000313" key="9">
    <source>
        <dbReference type="EMBL" id="MBD1319880.1"/>
    </source>
</evidence>
<reference evidence="9 10" key="1">
    <citation type="submission" date="2020-09" db="EMBL/GenBank/DDBJ databases">
        <title>Novel species in genus Gordonia.</title>
        <authorList>
            <person name="Zhang G."/>
        </authorList>
    </citation>
    <scope>NUCLEOTIDE SEQUENCE [LARGE SCALE GENOMIC DNA]</scope>
    <source>
        <strain evidence="9 10">ON-33</strain>
    </source>
</reference>
<evidence type="ECO:0000256" key="3">
    <source>
        <dbReference type="ARBA" id="ARBA00022475"/>
    </source>
</evidence>
<dbReference type="RefSeq" id="WP_190267420.1">
    <property type="nucleotide sequence ID" value="NZ_BAABAD010000004.1"/>
</dbReference>
<name>A0ABR7WAP5_9ACTN</name>
<evidence type="ECO:0000256" key="7">
    <source>
        <dbReference type="RuleBase" id="RU367016"/>
    </source>
</evidence>
<keyword evidence="3 7" id="KW-1003">Cell membrane</keyword>